<evidence type="ECO:0000256" key="2">
    <source>
        <dbReference type="ARBA" id="ARBA00022857"/>
    </source>
</evidence>
<dbReference type="InterPro" id="IPR036291">
    <property type="entry name" value="NAD(P)-bd_dom_sf"/>
</dbReference>
<dbReference type="InterPro" id="IPR051593">
    <property type="entry name" value="Ergosterol_Biosynth_ERG27"/>
</dbReference>
<dbReference type="GO" id="GO:0006696">
    <property type="term" value="P:ergosterol biosynthetic process"/>
    <property type="evidence" value="ECO:0007669"/>
    <property type="project" value="TreeGrafter"/>
</dbReference>
<evidence type="ECO:0000313" key="8">
    <source>
        <dbReference type="EMBL" id="EEP80457.1"/>
    </source>
</evidence>
<dbReference type="PANTHER" id="PTHR43647">
    <property type="entry name" value="DEHYDROGENASE"/>
    <property type="match status" value="1"/>
</dbReference>
<dbReference type="VEuPathDB" id="FungiDB:UREG_05299"/>
<organism evidence="8 9">
    <name type="scientific">Uncinocarpus reesii (strain UAMH 1704)</name>
    <dbReference type="NCBI Taxonomy" id="336963"/>
    <lineage>
        <taxon>Eukaryota</taxon>
        <taxon>Fungi</taxon>
        <taxon>Dikarya</taxon>
        <taxon>Ascomycota</taxon>
        <taxon>Pezizomycotina</taxon>
        <taxon>Eurotiomycetes</taxon>
        <taxon>Eurotiomycetidae</taxon>
        <taxon>Onygenales</taxon>
        <taxon>Onygenaceae</taxon>
        <taxon>Uncinocarpus</taxon>
    </lineage>
</organism>
<gene>
    <name evidence="8" type="ORF">UREG_05299</name>
</gene>
<reference evidence="9" key="1">
    <citation type="journal article" date="2009" name="Genome Res.">
        <title>Comparative genomic analyses of the human fungal pathogens Coccidioides and their relatives.</title>
        <authorList>
            <person name="Sharpton T.J."/>
            <person name="Stajich J.E."/>
            <person name="Rounsley S.D."/>
            <person name="Gardner M.J."/>
            <person name="Wortman J.R."/>
            <person name="Jordar V.S."/>
            <person name="Maiti R."/>
            <person name="Kodira C.D."/>
            <person name="Neafsey D.E."/>
            <person name="Zeng Q."/>
            <person name="Hung C.-Y."/>
            <person name="McMahan C."/>
            <person name="Muszewska A."/>
            <person name="Grynberg M."/>
            <person name="Mandel M.A."/>
            <person name="Kellner E.M."/>
            <person name="Barker B.M."/>
            <person name="Galgiani J.N."/>
            <person name="Orbach M.J."/>
            <person name="Kirkland T.N."/>
            <person name="Cole G.T."/>
            <person name="Henn M.R."/>
            <person name="Birren B.W."/>
            <person name="Taylor J.W."/>
        </authorList>
    </citation>
    <scope>NUCLEOTIDE SEQUENCE [LARGE SCALE GENOMIC DNA]</scope>
    <source>
        <strain evidence="9">UAMH 1704</strain>
    </source>
</reference>
<dbReference type="Proteomes" id="UP000002058">
    <property type="component" value="Unassembled WGS sequence"/>
</dbReference>
<keyword evidence="9" id="KW-1185">Reference proteome</keyword>
<evidence type="ECO:0000313" key="9">
    <source>
        <dbReference type="Proteomes" id="UP000002058"/>
    </source>
</evidence>
<keyword evidence="2" id="KW-0521">NADP</keyword>
<comment type="similarity">
    <text evidence="6">Belongs to the short-chain dehydrogenases/reductases (SDR) family. ERG27 subfamily.</text>
</comment>
<evidence type="ECO:0000256" key="6">
    <source>
        <dbReference type="ARBA" id="ARBA00023593"/>
    </source>
</evidence>
<dbReference type="RefSeq" id="XP_002584610.1">
    <property type="nucleotide sequence ID" value="XM_002584564.1"/>
</dbReference>
<dbReference type="Gene3D" id="3.40.50.720">
    <property type="entry name" value="NAD(P)-binding Rossmann-like Domain"/>
    <property type="match status" value="1"/>
</dbReference>
<dbReference type="GO" id="GO:0005811">
    <property type="term" value="C:lipid droplet"/>
    <property type="evidence" value="ECO:0007669"/>
    <property type="project" value="TreeGrafter"/>
</dbReference>
<dbReference type="STRING" id="336963.C4JS60"/>
<dbReference type="eggNOG" id="KOG1478">
    <property type="taxonomic scope" value="Eukaryota"/>
</dbReference>
<feature type="compositionally biased region" description="Basic residues" evidence="7">
    <location>
        <begin position="27"/>
        <end position="37"/>
    </location>
</feature>
<dbReference type="GO" id="GO:0005741">
    <property type="term" value="C:mitochondrial outer membrane"/>
    <property type="evidence" value="ECO:0007669"/>
    <property type="project" value="TreeGrafter"/>
</dbReference>
<dbReference type="HOGENOM" id="CLU_029944_0_0_1"/>
<dbReference type="OMA" id="WTGINWP"/>
<dbReference type="GeneID" id="8442157"/>
<dbReference type="SUPFAM" id="SSF51735">
    <property type="entry name" value="NAD(P)-binding Rossmann-fold domains"/>
    <property type="match status" value="1"/>
</dbReference>
<feature type="region of interest" description="Disordered" evidence="7">
    <location>
        <begin position="1"/>
        <end position="39"/>
    </location>
</feature>
<protein>
    <recommendedName>
        <fullName evidence="10">3-keto-steroid reductase</fullName>
    </recommendedName>
</protein>
<name>C4JS60_UNCRE</name>
<proteinExistence type="inferred from homology"/>
<dbReference type="OrthoDB" id="9989144at2759"/>
<feature type="compositionally biased region" description="Basic and acidic residues" evidence="7">
    <location>
        <begin position="1"/>
        <end position="26"/>
    </location>
</feature>
<accession>C4JS60</accession>
<evidence type="ECO:0000256" key="5">
    <source>
        <dbReference type="ARBA" id="ARBA00023098"/>
    </source>
</evidence>
<keyword evidence="3" id="KW-0752">Steroid biosynthesis</keyword>
<sequence>MEVHLYYNHGEEEEKKKKTKKSGDVRAHRKHPPKHHGGLSTCRRLIDEFLRTRPKNQSLTLIFTTRSTRKSNETLAKLQKHLRSASRDDLDRITLKPEHVDLCDLHSVRALSRRLLASLPKLDALVLNAGIAGFTGLNWFRAVYMILTDLVHAVTYPSSYCLSNTGTLVKKQTQLADEPPLGQLFCANVFGHYMLSHNLVPLLEKSNIPGRIIWTSSVEATREVFNVSDIQALKTRRAYESVKYLMALLALTSSLPSTSPWVDSFLSSNNNHVNGQKSSLQNGSSTSTKPNIYVCHPAVCATSIVPLALPLYYAMLSVCWVARLLGSPWHVLSSYRGAAASVWLCLSPQSVIDTAEAAYTALGGGKVKWGASCDRWGRESVVCTEVEGWGYGGVVGPPQLDGDRARRRKRGATDLTADERVEFEEMGRKCWREMEELRVKWDELLDRAEEMRDKA</sequence>
<dbReference type="PANTHER" id="PTHR43647:SF1">
    <property type="entry name" value="3-KETO-STEROID REDUCTASE ERG27"/>
    <property type="match status" value="1"/>
</dbReference>
<dbReference type="FunCoup" id="C4JS60">
    <property type="interactions" value="125"/>
</dbReference>
<keyword evidence="1" id="KW-0444">Lipid biosynthesis</keyword>
<evidence type="ECO:0000256" key="1">
    <source>
        <dbReference type="ARBA" id="ARBA00022516"/>
    </source>
</evidence>
<dbReference type="AlphaFoldDB" id="C4JS60"/>
<evidence type="ECO:0008006" key="10">
    <source>
        <dbReference type="Google" id="ProtNLM"/>
    </source>
</evidence>
<dbReference type="GO" id="GO:0000253">
    <property type="term" value="F:3-beta-hydroxysteroid 3-dehydrogenase (NADP+) activity"/>
    <property type="evidence" value="ECO:0007669"/>
    <property type="project" value="TreeGrafter"/>
</dbReference>
<keyword evidence="4" id="KW-0560">Oxidoreductase</keyword>
<evidence type="ECO:0000256" key="4">
    <source>
        <dbReference type="ARBA" id="ARBA00023002"/>
    </source>
</evidence>
<dbReference type="GO" id="GO:0005789">
    <property type="term" value="C:endoplasmic reticulum membrane"/>
    <property type="evidence" value="ECO:0007669"/>
    <property type="project" value="TreeGrafter"/>
</dbReference>
<evidence type="ECO:0000256" key="7">
    <source>
        <dbReference type="SAM" id="MobiDB-lite"/>
    </source>
</evidence>
<dbReference type="InParanoid" id="C4JS60"/>
<dbReference type="EMBL" id="CH476617">
    <property type="protein sequence ID" value="EEP80457.1"/>
    <property type="molecule type" value="Genomic_DNA"/>
</dbReference>
<dbReference type="KEGG" id="ure:UREG_05299"/>
<keyword evidence="5" id="KW-0443">Lipid metabolism</keyword>
<evidence type="ECO:0000256" key="3">
    <source>
        <dbReference type="ARBA" id="ARBA00022955"/>
    </source>
</evidence>